<dbReference type="Proteomes" id="UP000198615">
    <property type="component" value="Unassembled WGS sequence"/>
</dbReference>
<feature type="domain" description="Ketoreductase" evidence="3">
    <location>
        <begin position="10"/>
        <end position="154"/>
    </location>
</feature>
<comment type="similarity">
    <text evidence="1 2">Belongs to the short-chain dehydrogenases/reductases (SDR) family.</text>
</comment>
<proteinExistence type="inferred from homology"/>
<dbReference type="GO" id="GO:0016616">
    <property type="term" value="F:oxidoreductase activity, acting on the CH-OH group of donors, NAD or NADP as acceptor"/>
    <property type="evidence" value="ECO:0007669"/>
    <property type="project" value="UniProtKB-ARBA"/>
</dbReference>
<dbReference type="Pfam" id="PF00106">
    <property type="entry name" value="adh_short"/>
    <property type="match status" value="1"/>
</dbReference>
<accession>A0A8G2F5L2</accession>
<dbReference type="AlphaFoldDB" id="A0A8G2F5L2"/>
<dbReference type="SMART" id="SM00822">
    <property type="entry name" value="PKS_KR"/>
    <property type="match status" value="1"/>
</dbReference>
<evidence type="ECO:0000256" key="2">
    <source>
        <dbReference type="RuleBase" id="RU000363"/>
    </source>
</evidence>
<evidence type="ECO:0000313" key="4">
    <source>
        <dbReference type="EMBL" id="SDG52361.1"/>
    </source>
</evidence>
<dbReference type="PANTHER" id="PTHR42760:SF135">
    <property type="entry name" value="BLL7886 PROTEIN"/>
    <property type="match status" value="1"/>
</dbReference>
<dbReference type="InterPro" id="IPR036291">
    <property type="entry name" value="NAD(P)-bd_dom_sf"/>
</dbReference>
<dbReference type="PRINTS" id="PR00081">
    <property type="entry name" value="GDHRDH"/>
</dbReference>
<evidence type="ECO:0000259" key="3">
    <source>
        <dbReference type="SMART" id="SM00822"/>
    </source>
</evidence>
<comment type="caution">
    <text evidence="4">The sequence shown here is derived from an EMBL/GenBank/DDBJ whole genome shotgun (WGS) entry which is preliminary data.</text>
</comment>
<dbReference type="PRINTS" id="PR00080">
    <property type="entry name" value="SDRFAMILY"/>
</dbReference>
<dbReference type="InterPro" id="IPR020904">
    <property type="entry name" value="Sc_DH/Rdtase_CS"/>
</dbReference>
<organism evidence="4 5">
    <name type="scientific">Thalassobaculum litoreum DSM 18839</name>
    <dbReference type="NCBI Taxonomy" id="1123362"/>
    <lineage>
        <taxon>Bacteria</taxon>
        <taxon>Pseudomonadati</taxon>
        <taxon>Pseudomonadota</taxon>
        <taxon>Alphaproteobacteria</taxon>
        <taxon>Rhodospirillales</taxon>
        <taxon>Thalassobaculaceae</taxon>
        <taxon>Thalassobaculum</taxon>
    </lineage>
</organism>
<protein>
    <submittedName>
        <fullName evidence="4">NAD(P)-dependent dehydrogenase, short-chain alcohol dehydrogenase family</fullName>
    </submittedName>
</protein>
<dbReference type="SUPFAM" id="SSF51735">
    <property type="entry name" value="NAD(P)-binding Rossmann-fold domains"/>
    <property type="match status" value="1"/>
</dbReference>
<dbReference type="GO" id="GO:0030497">
    <property type="term" value="P:fatty acid elongation"/>
    <property type="evidence" value="ECO:0007669"/>
    <property type="project" value="TreeGrafter"/>
</dbReference>
<dbReference type="Gene3D" id="3.40.50.720">
    <property type="entry name" value="NAD(P)-binding Rossmann-like Domain"/>
    <property type="match status" value="1"/>
</dbReference>
<dbReference type="InterPro" id="IPR002347">
    <property type="entry name" value="SDR_fam"/>
</dbReference>
<evidence type="ECO:0000256" key="1">
    <source>
        <dbReference type="ARBA" id="ARBA00006484"/>
    </source>
</evidence>
<dbReference type="EMBL" id="FNBW01000020">
    <property type="protein sequence ID" value="SDG52361.1"/>
    <property type="molecule type" value="Genomic_DNA"/>
</dbReference>
<dbReference type="NCBIfam" id="NF005559">
    <property type="entry name" value="PRK07231.1"/>
    <property type="match status" value="1"/>
</dbReference>
<dbReference type="RefSeq" id="WP_093154300.1">
    <property type="nucleotide sequence ID" value="NZ_FNBW01000020.1"/>
</dbReference>
<gene>
    <name evidence="4" type="ORF">SAMN05660686_04712</name>
</gene>
<evidence type="ECO:0000313" key="5">
    <source>
        <dbReference type="Proteomes" id="UP000198615"/>
    </source>
</evidence>
<dbReference type="PROSITE" id="PS00061">
    <property type="entry name" value="ADH_SHORT"/>
    <property type="match status" value="1"/>
</dbReference>
<dbReference type="CDD" id="cd05233">
    <property type="entry name" value="SDR_c"/>
    <property type="match status" value="1"/>
</dbReference>
<dbReference type="FunFam" id="3.40.50.720:FF:000084">
    <property type="entry name" value="Short-chain dehydrogenase reductase"/>
    <property type="match status" value="1"/>
</dbReference>
<name>A0A8G2F5L2_9PROT</name>
<keyword evidence="5" id="KW-1185">Reference proteome</keyword>
<dbReference type="PANTHER" id="PTHR42760">
    <property type="entry name" value="SHORT-CHAIN DEHYDROGENASES/REDUCTASES FAMILY MEMBER"/>
    <property type="match status" value="1"/>
</dbReference>
<reference evidence="4 5" key="1">
    <citation type="submission" date="2016-10" db="EMBL/GenBank/DDBJ databases">
        <authorList>
            <person name="Varghese N."/>
            <person name="Submissions S."/>
        </authorList>
    </citation>
    <scope>NUCLEOTIDE SEQUENCE [LARGE SCALE GENOMIC DNA]</scope>
    <source>
        <strain evidence="4 5">DSM 18839</strain>
    </source>
</reference>
<dbReference type="InterPro" id="IPR057326">
    <property type="entry name" value="KR_dom"/>
</dbReference>
<sequence length="257" mass="26352">MANRFDLSGKTALVTGASQGLGAGFAKTLAEAGAKVALAARQTGKLEALKGEIEAAGGTAAAIAMDVTDLDSVRAAFDATEAELGTVDILVNNAGIAVTKPFLEMSVEDWDSVLDTNLKGCFLAGQEAARRMAARHSEGGEGGSIINIASVLGQSVIGHLSGYCTSKAALIQLTKSMALELARVGVRVNALAPGYIETPINTDFFHTPAGEKLVKGIPQRQLGQSEDLDGGLLLLASEASKYMTGTVVTVDGGFLVA</sequence>
<dbReference type="OrthoDB" id="7255009at2"/>